<dbReference type="EMBL" id="CP058601">
    <property type="protein sequence ID" value="QLG47426.1"/>
    <property type="molecule type" value="Genomic_DNA"/>
</dbReference>
<name>A0A7D5GQF3_9EURY</name>
<dbReference type="KEGG" id="haly:HYG82_00475"/>
<protein>
    <submittedName>
        <fullName evidence="1">Uncharacterized protein</fullName>
    </submittedName>
</protein>
<dbReference type="AlphaFoldDB" id="A0A7D5GQF3"/>
<evidence type="ECO:0000313" key="1">
    <source>
        <dbReference type="EMBL" id="QLG47426.1"/>
    </source>
</evidence>
<proteinExistence type="predicted"/>
<gene>
    <name evidence="1" type="ORF">HYG82_00475</name>
</gene>
<keyword evidence="2" id="KW-1185">Reference proteome</keyword>
<reference evidence="1 2" key="1">
    <citation type="submission" date="2020-07" db="EMBL/GenBank/DDBJ databases">
        <authorList>
            <person name="Cui H."/>
        </authorList>
    </citation>
    <scope>NUCLEOTIDE SEQUENCE [LARGE SCALE GENOMIC DNA]</scope>
    <source>
        <strain evidence="1 2">YPL8</strain>
    </source>
</reference>
<dbReference type="OrthoDB" id="38049at2157"/>
<organism evidence="1 2">
    <name type="scientific">Natrinema halophilum</name>
    <dbReference type="NCBI Taxonomy" id="1699371"/>
    <lineage>
        <taxon>Archaea</taxon>
        <taxon>Methanobacteriati</taxon>
        <taxon>Methanobacteriota</taxon>
        <taxon>Stenosarchaea group</taxon>
        <taxon>Halobacteria</taxon>
        <taxon>Halobacteriales</taxon>
        <taxon>Natrialbaceae</taxon>
        <taxon>Natrinema</taxon>
    </lineage>
</organism>
<accession>A0A7D5GQF3</accession>
<evidence type="ECO:0000313" key="2">
    <source>
        <dbReference type="Proteomes" id="UP000509241"/>
    </source>
</evidence>
<sequence length="65" mass="7535">MSSVTVMELWEGIHLANSTEGERRKAKSLLQQGRELPFVRDWETVAGEISVSLYRDGDSDRERRR</sequence>
<dbReference type="Proteomes" id="UP000509241">
    <property type="component" value="Chromosome"/>
</dbReference>